<evidence type="ECO:0000313" key="3">
    <source>
        <dbReference type="Proteomes" id="UP001055439"/>
    </source>
</evidence>
<accession>A0A9E7FMQ9</accession>
<feature type="region of interest" description="Disordered" evidence="1">
    <location>
        <begin position="33"/>
        <end position="84"/>
    </location>
</feature>
<dbReference type="AlphaFoldDB" id="A0A9E7FMQ9"/>
<dbReference type="Proteomes" id="UP001055439">
    <property type="component" value="Chromosome 4"/>
</dbReference>
<feature type="non-terminal residue" evidence="2">
    <location>
        <position position="1"/>
    </location>
</feature>
<proteinExistence type="predicted"/>
<protein>
    <submittedName>
        <fullName evidence="2">Uncharacterized protein</fullName>
    </submittedName>
</protein>
<reference evidence="2" key="1">
    <citation type="submission" date="2022-05" db="EMBL/GenBank/DDBJ databases">
        <title>The Musa troglodytarum L. genome provides insights into the mechanism of non-climacteric behaviour and enrichment of carotenoids.</title>
        <authorList>
            <person name="Wang J."/>
        </authorList>
    </citation>
    <scope>NUCLEOTIDE SEQUENCE</scope>
    <source>
        <tissue evidence="2">Leaf</tissue>
    </source>
</reference>
<sequence length="143" mass="14797">PSPSHRRNGARERGILGSRGPFRLTIAITVTPAVSIPTSEGEEESKRAKKGNLGSSGASRFLTSNHLRAHPPPPPPPLPTDGSLPLCAQHSISLLRWLCSEAHESMIAVVAAAAAAAAAAVAVSPSLSYPRSGRRPLALASDT</sequence>
<keyword evidence="3" id="KW-1185">Reference proteome</keyword>
<evidence type="ECO:0000256" key="1">
    <source>
        <dbReference type="SAM" id="MobiDB-lite"/>
    </source>
</evidence>
<evidence type="ECO:0000313" key="2">
    <source>
        <dbReference type="EMBL" id="URD98633.1"/>
    </source>
</evidence>
<feature type="compositionally biased region" description="Pro residues" evidence="1">
    <location>
        <begin position="70"/>
        <end position="79"/>
    </location>
</feature>
<feature type="compositionally biased region" description="Polar residues" evidence="1">
    <location>
        <begin position="53"/>
        <end position="66"/>
    </location>
</feature>
<dbReference type="EMBL" id="CP097506">
    <property type="protein sequence ID" value="URD98633.1"/>
    <property type="molecule type" value="Genomic_DNA"/>
</dbReference>
<gene>
    <name evidence="2" type="ORF">MUK42_29077</name>
</gene>
<name>A0A9E7FMQ9_9LILI</name>
<organism evidence="2 3">
    <name type="scientific">Musa troglodytarum</name>
    <name type="common">fe'i banana</name>
    <dbReference type="NCBI Taxonomy" id="320322"/>
    <lineage>
        <taxon>Eukaryota</taxon>
        <taxon>Viridiplantae</taxon>
        <taxon>Streptophyta</taxon>
        <taxon>Embryophyta</taxon>
        <taxon>Tracheophyta</taxon>
        <taxon>Spermatophyta</taxon>
        <taxon>Magnoliopsida</taxon>
        <taxon>Liliopsida</taxon>
        <taxon>Zingiberales</taxon>
        <taxon>Musaceae</taxon>
        <taxon>Musa</taxon>
    </lineage>
</organism>